<feature type="compositionally biased region" description="Polar residues" evidence="19">
    <location>
        <begin position="609"/>
        <end position="618"/>
    </location>
</feature>
<dbReference type="SMART" id="SM01347">
    <property type="entry name" value="Mre11_DNA_bind"/>
    <property type="match status" value="1"/>
</dbReference>
<comment type="subunit">
    <text evidence="17">Component of the MRN complex composed of two heterodimers RAD50/MRE11 associated with a single NBS1.</text>
</comment>
<evidence type="ECO:0000256" key="6">
    <source>
        <dbReference type="ARBA" id="ARBA00022454"/>
    </source>
</evidence>
<keyword evidence="9" id="KW-0255">Endonuclease</keyword>
<feature type="compositionally biased region" description="Acidic residues" evidence="19">
    <location>
        <begin position="549"/>
        <end position="560"/>
    </location>
</feature>
<evidence type="ECO:0000256" key="19">
    <source>
        <dbReference type="SAM" id="MobiDB-lite"/>
    </source>
</evidence>
<name>A0AAD5C2T4_AMBAR</name>
<dbReference type="Pfam" id="PF04152">
    <property type="entry name" value="Mre11_DNA_bind"/>
    <property type="match status" value="1"/>
</dbReference>
<dbReference type="InterPro" id="IPR041796">
    <property type="entry name" value="Mre11_N"/>
</dbReference>
<evidence type="ECO:0000256" key="9">
    <source>
        <dbReference type="ARBA" id="ARBA00022759"/>
    </source>
</evidence>
<feature type="non-terminal residue" evidence="21">
    <location>
        <position position="651"/>
    </location>
</feature>
<evidence type="ECO:0000256" key="15">
    <source>
        <dbReference type="ARBA" id="ARBA00023242"/>
    </source>
</evidence>
<evidence type="ECO:0000256" key="8">
    <source>
        <dbReference type="ARBA" id="ARBA00022723"/>
    </source>
</evidence>
<dbReference type="GO" id="GO:0006303">
    <property type="term" value="P:double-strand break repair via nonhomologous end joining"/>
    <property type="evidence" value="ECO:0007669"/>
    <property type="project" value="TreeGrafter"/>
</dbReference>
<keyword evidence="6" id="KW-0158">Chromosome</keyword>
<evidence type="ECO:0000256" key="5">
    <source>
        <dbReference type="ARBA" id="ARBA00017089"/>
    </source>
</evidence>
<feature type="compositionally biased region" description="Basic residues" evidence="19">
    <location>
        <begin position="584"/>
        <end position="595"/>
    </location>
</feature>
<dbReference type="PIRSF" id="PIRSF000882">
    <property type="entry name" value="DSB_repair_MRE11"/>
    <property type="match status" value="1"/>
</dbReference>
<keyword evidence="22" id="KW-1185">Reference proteome</keyword>
<dbReference type="GO" id="GO:0000723">
    <property type="term" value="P:telomere maintenance"/>
    <property type="evidence" value="ECO:0007669"/>
    <property type="project" value="TreeGrafter"/>
</dbReference>
<evidence type="ECO:0000256" key="2">
    <source>
        <dbReference type="ARBA" id="ARBA00004123"/>
    </source>
</evidence>
<evidence type="ECO:0000256" key="7">
    <source>
        <dbReference type="ARBA" id="ARBA00022722"/>
    </source>
</evidence>
<dbReference type="InterPro" id="IPR003701">
    <property type="entry name" value="Mre11"/>
</dbReference>
<keyword evidence="7" id="KW-0540">Nuclease</keyword>
<comment type="subcellular location">
    <subcellularLocation>
        <location evidence="3">Chromosome</location>
    </subcellularLocation>
    <subcellularLocation>
        <location evidence="2">Nucleus</location>
    </subcellularLocation>
</comment>
<evidence type="ECO:0000256" key="1">
    <source>
        <dbReference type="ARBA" id="ARBA00001936"/>
    </source>
</evidence>
<dbReference type="CDD" id="cd00840">
    <property type="entry name" value="MPP_Mre11_N"/>
    <property type="match status" value="1"/>
</dbReference>
<dbReference type="Gene3D" id="3.60.21.10">
    <property type="match status" value="1"/>
</dbReference>
<keyword evidence="8" id="KW-0479">Metal-binding</keyword>
<accession>A0AAD5C2T4</accession>
<dbReference type="InterPro" id="IPR007281">
    <property type="entry name" value="Mre11_DNA-bd"/>
</dbReference>
<dbReference type="GO" id="GO:0030145">
    <property type="term" value="F:manganese ion binding"/>
    <property type="evidence" value="ECO:0007669"/>
    <property type="project" value="InterPro"/>
</dbReference>
<sequence>VDFVLLGGDLFHENKPSRTTLVKTIEILRRYCLNDKPVQFQVVSDQTINFANVFGHVNYEDPHFNVGLPVFSIHGNHDDPAGVDNLSAVDILSACNLVNYFGKMVLGGSGVGQITLYPILIKKGSTSVALYGLGNIRDERLNRMFQTPHAVQWMRPEPQEDCQVSDWFNILVLHQNRVKTNPKNAINEHFLPRFLDFIVWGHEHECLVDPQEVPGMGFHITQPGSSVATSLIDGESKPKHVLLVEIKGNQYRPTKIPLHSVRPFEYKEVVLKDEPDINPNDQHSILEHLDNVVNSLIEKSNRRDARKSEPMLPLIRVKVDYSGFMTINPQKFGQKYVGKVANPQDLLIFSKASKKAQGDAKINDSERLRPEELNQQNIEALVAESQLKMEILPVNDLDEALQNFINKDDRMAFYSCLQYNIEETRERVKGRSKSKEDQPFTSSAQSMENMINNTSGGIGSAVSFSDDEDTTQLYGSRSTGRGKKGSLQQFRSARDVAEVGKAPSRRGGRGRGRGSNSLKQTTLDATFMSRRSERSASVAASASVQSIAADEENLDSDSDDQPVQYGINELQDSSDDNESMQQVKGRKRGAPRGRGRGSTAAKRGRKSDNVSSSIQQMMMSRDDDDDDDDDVPKRTSKSQPRVTRNYGALRR</sequence>
<dbReference type="FunFam" id="3.60.21.10:FF:000019">
    <property type="entry name" value="Double-strand break repair protein"/>
    <property type="match status" value="1"/>
</dbReference>
<comment type="similarity">
    <text evidence="4">Belongs to the MRE11/RAD32 family.</text>
</comment>
<dbReference type="Proteomes" id="UP001206925">
    <property type="component" value="Unassembled WGS sequence"/>
</dbReference>
<organism evidence="21 22">
    <name type="scientific">Ambrosia artemisiifolia</name>
    <name type="common">Common ragweed</name>
    <dbReference type="NCBI Taxonomy" id="4212"/>
    <lineage>
        <taxon>Eukaryota</taxon>
        <taxon>Viridiplantae</taxon>
        <taxon>Streptophyta</taxon>
        <taxon>Embryophyta</taxon>
        <taxon>Tracheophyta</taxon>
        <taxon>Spermatophyta</taxon>
        <taxon>Magnoliopsida</taxon>
        <taxon>eudicotyledons</taxon>
        <taxon>Gunneridae</taxon>
        <taxon>Pentapetalae</taxon>
        <taxon>asterids</taxon>
        <taxon>campanulids</taxon>
        <taxon>Asterales</taxon>
        <taxon>Asteraceae</taxon>
        <taxon>Asteroideae</taxon>
        <taxon>Heliantheae alliance</taxon>
        <taxon>Heliantheae</taxon>
        <taxon>Ambrosia</taxon>
    </lineage>
</organism>
<evidence type="ECO:0000256" key="13">
    <source>
        <dbReference type="ARBA" id="ARBA00023204"/>
    </source>
</evidence>
<keyword evidence="14" id="KW-0464">Manganese</keyword>
<dbReference type="Gene3D" id="3.30.110.110">
    <property type="entry name" value="Mre11, capping domain"/>
    <property type="match status" value="1"/>
</dbReference>
<feature type="compositionally biased region" description="Low complexity" evidence="19">
    <location>
        <begin position="535"/>
        <end position="548"/>
    </location>
</feature>
<dbReference type="GO" id="GO:0097552">
    <property type="term" value="P:mitochondrial double-strand break repair via homologous recombination"/>
    <property type="evidence" value="ECO:0007669"/>
    <property type="project" value="TreeGrafter"/>
</dbReference>
<evidence type="ECO:0000259" key="20">
    <source>
        <dbReference type="SMART" id="SM01347"/>
    </source>
</evidence>
<dbReference type="Pfam" id="PF00149">
    <property type="entry name" value="Metallophos"/>
    <property type="match status" value="1"/>
</dbReference>
<evidence type="ECO:0000256" key="10">
    <source>
        <dbReference type="ARBA" id="ARBA00022763"/>
    </source>
</evidence>
<protein>
    <recommendedName>
        <fullName evidence="5">Double-strand break repair protein MRE11</fullName>
    </recommendedName>
</protein>
<evidence type="ECO:0000313" key="22">
    <source>
        <dbReference type="Proteomes" id="UP001206925"/>
    </source>
</evidence>
<dbReference type="FunFam" id="3.30.110.110:FF:000002">
    <property type="entry name" value="Double-strand break repair protein"/>
    <property type="match status" value="1"/>
</dbReference>
<evidence type="ECO:0000256" key="4">
    <source>
        <dbReference type="ARBA" id="ARBA00009028"/>
    </source>
</evidence>
<evidence type="ECO:0000256" key="17">
    <source>
        <dbReference type="ARBA" id="ARBA00063862"/>
    </source>
</evidence>
<dbReference type="GO" id="GO:0030870">
    <property type="term" value="C:Mre11 complex"/>
    <property type="evidence" value="ECO:0007669"/>
    <property type="project" value="InterPro"/>
</dbReference>
<evidence type="ECO:0000256" key="14">
    <source>
        <dbReference type="ARBA" id="ARBA00023211"/>
    </source>
</evidence>
<dbReference type="GO" id="GO:0000724">
    <property type="term" value="P:double-strand break repair via homologous recombination"/>
    <property type="evidence" value="ECO:0007669"/>
    <property type="project" value="TreeGrafter"/>
</dbReference>
<evidence type="ECO:0000313" key="21">
    <source>
        <dbReference type="EMBL" id="KAI7733011.1"/>
    </source>
</evidence>
<proteinExistence type="inferred from homology"/>
<keyword evidence="13" id="KW-0234">DNA repair</keyword>
<dbReference type="PANTHER" id="PTHR10139">
    <property type="entry name" value="DOUBLE-STRAND BREAK REPAIR PROTEIN MRE11"/>
    <property type="match status" value="1"/>
</dbReference>
<gene>
    <name evidence="21" type="ORF">M8C21_025002</name>
</gene>
<keyword evidence="15" id="KW-0539">Nucleus</keyword>
<dbReference type="AlphaFoldDB" id="A0AAD5C2T4"/>
<feature type="domain" description="Mre11 DNA-binding" evidence="20">
    <location>
        <begin position="251"/>
        <end position="404"/>
    </location>
</feature>
<comment type="cofactor">
    <cofactor evidence="1">
        <name>Mn(2+)</name>
        <dbReference type="ChEBI" id="CHEBI:29035"/>
    </cofactor>
</comment>
<evidence type="ECO:0000256" key="11">
    <source>
        <dbReference type="ARBA" id="ARBA00022801"/>
    </source>
</evidence>
<dbReference type="InterPro" id="IPR029052">
    <property type="entry name" value="Metallo-depent_PP-like"/>
</dbReference>
<keyword evidence="11" id="KW-0378">Hydrolase</keyword>
<dbReference type="EMBL" id="JAMZMK010010099">
    <property type="protein sequence ID" value="KAI7733011.1"/>
    <property type="molecule type" value="Genomic_DNA"/>
</dbReference>
<comment type="caution">
    <text evidence="21">The sequence shown here is derived from an EMBL/GenBank/DDBJ whole genome shotgun (WGS) entry which is preliminary data.</text>
</comment>
<dbReference type="GO" id="GO:0035861">
    <property type="term" value="C:site of double-strand break"/>
    <property type="evidence" value="ECO:0007669"/>
    <property type="project" value="TreeGrafter"/>
</dbReference>
<dbReference type="PANTHER" id="PTHR10139:SF1">
    <property type="entry name" value="DOUBLE-STRAND BREAK REPAIR PROTEIN MRE11"/>
    <property type="match status" value="1"/>
</dbReference>
<evidence type="ECO:0000256" key="3">
    <source>
        <dbReference type="ARBA" id="ARBA00004286"/>
    </source>
</evidence>
<evidence type="ECO:0000256" key="18">
    <source>
        <dbReference type="PIRSR" id="PIRSR000882-1"/>
    </source>
</evidence>
<dbReference type="InterPro" id="IPR038487">
    <property type="entry name" value="Mre11_capping_dom"/>
</dbReference>
<dbReference type="SUPFAM" id="SSF56300">
    <property type="entry name" value="Metallo-dependent phosphatases"/>
    <property type="match status" value="1"/>
</dbReference>
<dbReference type="GO" id="GO:0000014">
    <property type="term" value="F:single-stranded DNA endodeoxyribonuclease activity"/>
    <property type="evidence" value="ECO:0007669"/>
    <property type="project" value="TreeGrafter"/>
</dbReference>
<dbReference type="GO" id="GO:0008296">
    <property type="term" value="F:3'-5'-DNA exonuclease activity"/>
    <property type="evidence" value="ECO:0007669"/>
    <property type="project" value="InterPro"/>
</dbReference>
<feature type="region of interest" description="Disordered" evidence="19">
    <location>
        <begin position="469"/>
        <end position="651"/>
    </location>
</feature>
<feature type="active site" description="Proton donor" evidence="18">
    <location>
        <position position="77"/>
    </location>
</feature>
<dbReference type="GO" id="GO:0042138">
    <property type="term" value="P:meiotic DNA double-strand break formation"/>
    <property type="evidence" value="ECO:0007669"/>
    <property type="project" value="TreeGrafter"/>
</dbReference>
<feature type="compositionally biased region" description="Polar residues" evidence="19">
    <location>
        <begin position="515"/>
        <end position="524"/>
    </location>
</feature>
<keyword evidence="16" id="KW-0469">Meiosis</keyword>
<evidence type="ECO:0000256" key="16">
    <source>
        <dbReference type="ARBA" id="ARBA00023254"/>
    </source>
</evidence>
<evidence type="ECO:0000256" key="12">
    <source>
        <dbReference type="ARBA" id="ARBA00022839"/>
    </source>
</evidence>
<dbReference type="InterPro" id="IPR004843">
    <property type="entry name" value="Calcineurin-like_PHP"/>
</dbReference>
<dbReference type="GO" id="GO:0007095">
    <property type="term" value="P:mitotic G2 DNA damage checkpoint signaling"/>
    <property type="evidence" value="ECO:0007669"/>
    <property type="project" value="TreeGrafter"/>
</dbReference>
<reference evidence="21" key="1">
    <citation type="submission" date="2022-06" db="EMBL/GenBank/DDBJ databases">
        <title>Uncovering the hologenomic basis of an extraordinary plant invasion.</title>
        <authorList>
            <person name="Bieker V.C."/>
            <person name="Martin M.D."/>
            <person name="Gilbert T."/>
            <person name="Hodgins K."/>
            <person name="Battlay P."/>
            <person name="Petersen B."/>
            <person name="Wilson J."/>
        </authorList>
    </citation>
    <scope>NUCLEOTIDE SEQUENCE</scope>
    <source>
        <strain evidence="21">AA19_3_7</strain>
        <tissue evidence="21">Leaf</tissue>
    </source>
</reference>
<keyword evidence="12" id="KW-0269">Exonuclease</keyword>
<feature type="compositionally biased region" description="Basic residues" evidence="19">
    <location>
        <begin position="503"/>
        <end position="512"/>
    </location>
</feature>
<keyword evidence="10" id="KW-0227">DNA damage</keyword>